<organism evidence="3 4">
    <name type="scientific">Acetohalobium arabaticum (strain ATCC 49924 / DSM 5501 / Z-7288)</name>
    <dbReference type="NCBI Taxonomy" id="574087"/>
    <lineage>
        <taxon>Bacteria</taxon>
        <taxon>Bacillati</taxon>
        <taxon>Bacillota</taxon>
        <taxon>Clostridia</taxon>
        <taxon>Halanaerobiales</taxon>
        <taxon>Halobacteroidaceae</taxon>
        <taxon>Acetohalobium</taxon>
    </lineage>
</organism>
<protein>
    <submittedName>
        <fullName evidence="3">Nucleoside recognition domain protein</fullName>
    </submittedName>
</protein>
<dbReference type="OrthoDB" id="9782481at2"/>
<dbReference type="Pfam" id="PF07670">
    <property type="entry name" value="Gate"/>
    <property type="match status" value="1"/>
</dbReference>
<feature type="domain" description="Nucleoside transporter/FeoB GTPase Gate" evidence="2">
    <location>
        <begin position="41"/>
        <end position="152"/>
    </location>
</feature>
<feature type="transmembrane region" description="Helical" evidence="1">
    <location>
        <begin position="165"/>
        <end position="187"/>
    </location>
</feature>
<keyword evidence="1" id="KW-0472">Membrane</keyword>
<proteinExistence type="predicted"/>
<keyword evidence="4" id="KW-1185">Reference proteome</keyword>
<name>D9QR40_ACEAZ</name>
<accession>D9QR40</accession>
<evidence type="ECO:0000313" key="4">
    <source>
        <dbReference type="Proteomes" id="UP000001661"/>
    </source>
</evidence>
<dbReference type="AlphaFoldDB" id="D9QR40"/>
<gene>
    <name evidence="3" type="ordered locus">Acear_1471</name>
</gene>
<feature type="transmembrane region" description="Helical" evidence="1">
    <location>
        <begin position="38"/>
        <end position="58"/>
    </location>
</feature>
<dbReference type="HOGENOM" id="CLU_089992_1_0_9"/>
<evidence type="ECO:0000256" key="1">
    <source>
        <dbReference type="SAM" id="Phobius"/>
    </source>
</evidence>
<dbReference type="STRING" id="574087.Acear_1471"/>
<keyword evidence="1" id="KW-0812">Transmembrane</keyword>
<keyword evidence="1" id="KW-1133">Transmembrane helix</keyword>
<dbReference type="Proteomes" id="UP000001661">
    <property type="component" value="Chromosome"/>
</dbReference>
<feature type="transmembrane region" description="Helical" evidence="1">
    <location>
        <begin position="6"/>
        <end position="26"/>
    </location>
</feature>
<dbReference type="InterPro" id="IPR011642">
    <property type="entry name" value="Gate_dom"/>
</dbReference>
<evidence type="ECO:0000259" key="2">
    <source>
        <dbReference type="Pfam" id="PF07670"/>
    </source>
</evidence>
<sequence length="192" mass="20669">MINHIWFGLIILGVITGMMTGNLDQVSKAVLQTTEEGVMMLIKLVGPMSLWLGIMKLAEESNFVDLLAKIIRPITQRLFPKLPANHPALGAIMLNISANMLGLGNSATPLGIKAMQRLQDLNNKPDTATDTMCTFLVVNTSSVTLIPATIISLRTAAGSSAPLEIVGTTIFATTCSTIVGIIADRILRRIWL</sequence>
<evidence type="ECO:0000313" key="3">
    <source>
        <dbReference type="EMBL" id="ADL12981.1"/>
    </source>
</evidence>
<feature type="transmembrane region" description="Helical" evidence="1">
    <location>
        <begin position="133"/>
        <end position="153"/>
    </location>
</feature>
<dbReference type="KEGG" id="aar:Acear_1471"/>
<dbReference type="eggNOG" id="COG2715">
    <property type="taxonomic scope" value="Bacteria"/>
</dbReference>
<dbReference type="EMBL" id="CP002105">
    <property type="protein sequence ID" value="ADL12981.1"/>
    <property type="molecule type" value="Genomic_DNA"/>
</dbReference>
<reference evidence="3 4" key="1">
    <citation type="journal article" date="2010" name="Stand. Genomic Sci.">
        <title>Complete genome sequence of Acetohalobium arabaticum type strain (Z-7288).</title>
        <authorList>
            <person name="Sikorski J."/>
            <person name="Lapidus A."/>
            <person name="Chertkov O."/>
            <person name="Lucas S."/>
            <person name="Copeland A."/>
            <person name="Glavina Del Rio T."/>
            <person name="Nolan M."/>
            <person name="Tice H."/>
            <person name="Cheng J.F."/>
            <person name="Han C."/>
            <person name="Brambilla E."/>
            <person name="Pitluck S."/>
            <person name="Liolios K."/>
            <person name="Ivanova N."/>
            <person name="Mavromatis K."/>
            <person name="Mikhailova N."/>
            <person name="Pati A."/>
            <person name="Bruce D."/>
            <person name="Detter C."/>
            <person name="Tapia R."/>
            <person name="Goodwin L."/>
            <person name="Chen A."/>
            <person name="Palaniappan K."/>
            <person name="Land M."/>
            <person name="Hauser L."/>
            <person name="Chang Y.J."/>
            <person name="Jeffries C.D."/>
            <person name="Rohde M."/>
            <person name="Goker M."/>
            <person name="Spring S."/>
            <person name="Woyke T."/>
            <person name="Bristow J."/>
            <person name="Eisen J.A."/>
            <person name="Markowitz V."/>
            <person name="Hugenholtz P."/>
            <person name="Kyrpides N.C."/>
            <person name="Klenk H.P."/>
        </authorList>
    </citation>
    <scope>NUCLEOTIDE SEQUENCE [LARGE SCALE GENOMIC DNA]</scope>
    <source>
        <strain evidence="4">ATCC 49924 / DSM 5501 / Z-7288</strain>
    </source>
</reference>
<dbReference type="RefSeq" id="WP_013278426.1">
    <property type="nucleotide sequence ID" value="NC_014378.1"/>
</dbReference>